<dbReference type="Gene3D" id="3.30.70.1230">
    <property type="entry name" value="Nucleotide cyclase"/>
    <property type="match status" value="1"/>
</dbReference>
<dbReference type="SUPFAM" id="SSF55073">
    <property type="entry name" value="Nucleotide cyclase"/>
    <property type="match status" value="1"/>
</dbReference>
<evidence type="ECO:0000256" key="2">
    <source>
        <dbReference type="ARBA" id="ARBA00022840"/>
    </source>
</evidence>
<proteinExistence type="predicted"/>
<dbReference type="InterPro" id="IPR029787">
    <property type="entry name" value="Nucleotide_cyclase"/>
</dbReference>
<dbReference type="Pfam" id="PF13191">
    <property type="entry name" value="AAA_16"/>
    <property type="match status" value="1"/>
</dbReference>
<dbReference type="InterPro" id="IPR001054">
    <property type="entry name" value="A/G_cyclase"/>
</dbReference>
<reference evidence="4 5" key="1">
    <citation type="journal article" date="2023" name="Commun. Biol.">
        <title>Genome analysis of Parmales, the sister group of diatoms, reveals the evolutionary specialization of diatoms from phago-mixotrophs to photoautotrophs.</title>
        <authorList>
            <person name="Ban H."/>
            <person name="Sato S."/>
            <person name="Yoshikawa S."/>
            <person name="Yamada K."/>
            <person name="Nakamura Y."/>
            <person name="Ichinomiya M."/>
            <person name="Sato N."/>
            <person name="Blanc-Mathieu R."/>
            <person name="Endo H."/>
            <person name="Kuwata A."/>
            <person name="Ogata H."/>
        </authorList>
    </citation>
    <scope>NUCLEOTIDE SEQUENCE [LARGE SCALE GENOMIC DNA]</scope>
</reference>
<comment type="caution">
    <text evidence="4">The sequence shown here is derived from an EMBL/GenBank/DDBJ whole genome shotgun (WGS) entry which is preliminary data.</text>
</comment>
<dbReference type="SUPFAM" id="SSF52540">
    <property type="entry name" value="P-loop containing nucleoside triphosphate hydrolases"/>
    <property type="match status" value="1"/>
</dbReference>
<keyword evidence="2" id="KW-0067">ATP-binding</keyword>
<evidence type="ECO:0000313" key="5">
    <source>
        <dbReference type="Proteomes" id="UP001165060"/>
    </source>
</evidence>
<keyword evidence="1" id="KW-0547">Nucleotide-binding</keyword>
<organism evidence="4 5">
    <name type="scientific">Tetraparma gracilis</name>
    <dbReference type="NCBI Taxonomy" id="2962635"/>
    <lineage>
        <taxon>Eukaryota</taxon>
        <taxon>Sar</taxon>
        <taxon>Stramenopiles</taxon>
        <taxon>Ochrophyta</taxon>
        <taxon>Bolidophyceae</taxon>
        <taxon>Parmales</taxon>
        <taxon>Triparmaceae</taxon>
        <taxon>Tetraparma</taxon>
    </lineage>
</organism>
<dbReference type="PROSITE" id="PS50125">
    <property type="entry name" value="GUANYLATE_CYCLASE_2"/>
    <property type="match status" value="1"/>
</dbReference>
<dbReference type="PANTHER" id="PTHR16305">
    <property type="entry name" value="TESTICULAR SOLUBLE ADENYLYL CYCLASE"/>
    <property type="match status" value="1"/>
</dbReference>
<feature type="domain" description="Guanylate cyclase" evidence="3">
    <location>
        <begin position="1"/>
        <end position="59"/>
    </location>
</feature>
<name>A0ABQ6N3C8_9STRA</name>
<dbReference type="InterPro" id="IPR027417">
    <property type="entry name" value="P-loop_NTPase"/>
</dbReference>
<gene>
    <name evidence="4" type="ORF">TeGR_g5931</name>
</gene>
<protein>
    <recommendedName>
        <fullName evidence="3">Guanylate cyclase domain-containing protein</fullName>
    </recommendedName>
</protein>
<accession>A0ABQ6N3C8</accession>
<dbReference type="EMBL" id="BRYB01000885">
    <property type="protein sequence ID" value="GMI39660.1"/>
    <property type="molecule type" value="Genomic_DNA"/>
</dbReference>
<dbReference type="InterPro" id="IPR041664">
    <property type="entry name" value="AAA_16"/>
</dbReference>
<feature type="non-terminal residue" evidence="4">
    <location>
        <position position="1"/>
    </location>
</feature>
<evidence type="ECO:0000313" key="4">
    <source>
        <dbReference type="EMBL" id="GMI39660.1"/>
    </source>
</evidence>
<evidence type="ECO:0000256" key="1">
    <source>
        <dbReference type="ARBA" id="ARBA00022741"/>
    </source>
</evidence>
<dbReference type="Proteomes" id="UP001165060">
    <property type="component" value="Unassembled WGS sequence"/>
</dbReference>
<dbReference type="PANTHER" id="PTHR16305:SF28">
    <property type="entry name" value="GUANYLATE CYCLASE DOMAIN-CONTAINING PROTEIN"/>
    <property type="match status" value="1"/>
</dbReference>
<evidence type="ECO:0000259" key="3">
    <source>
        <dbReference type="PROSITE" id="PS50125"/>
    </source>
</evidence>
<keyword evidence="5" id="KW-1185">Reference proteome</keyword>
<dbReference type="Pfam" id="PF00211">
    <property type="entry name" value="Guanylate_cyc"/>
    <property type="match status" value="1"/>
</dbReference>
<dbReference type="CDD" id="cd07302">
    <property type="entry name" value="CHD"/>
    <property type="match status" value="1"/>
</dbReference>
<sequence>NTISACRCALKVKENFEDCGIASNIGISTGKVFFGPVGDERRCEMAWIGDSVNLSARLMGKAKDTIMVDKATCENASSEVAFEMFGMVELKGKGAVALYELEGLKHRGSVLTEGRRNSTTKVKYTTRPQIFDNCTSLLPSIVTEAALQDAHKNAALDHQTAYLLRESIVDHGGELLSCSPLSTSLDDVPEGGRGSLIITGVFLTGELPLRQSGGTKNHVDLSDAVSHFSAFMFYLLHDESFADATDIEIDTTRIKSVNAIAASYGETQLEYANMWTTAAHSPALSNILADGEPLAIAHGGCSQSSFIVAVFEIPSSTGSSPTSSRRSNLDDSGRSILAKFRQAISVVTTAFTEHGGAIIASTTSSKSLQISGFLPVPITAASFFVCKLSDRMHSTTKHKRTMPKLKCCVVHFGETILWRAGVGGSVIPYGLEVDEVTAQLQRLLAASDSFAAGAIFCRSTVVDDQLEADGASAMISFSEIPNHPGWKEPRDVFTRAVKSAIASSSMAGRQSTREKISGFLEELLLVNASSVVILEGRAGFGKSKIVKETVQVVSGLNINYFVARTTEGTESNLQVWCALCKHLLKTVEAKNAGAKVDLLEHLPAECSIMELNWLRAYLPPEYRVSEAALAEQVAEDGDGDDGDGDDGDVGDETLADTANFSTRVQLFANLLHSLVLQSSPILFVIEDLHWMDAGSWYLLTLACQWTHGLALVATTRPVPIHMVHDYTQVCKAALTTRGLLGPLDASEIASLAELNNLGAIAGDDSARALKRLTELSNGFPFLAEELLLEAKTDFKSSLIGSDRERAQGGATTSSSGETLTAKDPYTADELLALGEFYKNYKKDRGWELHLVQDGVEYSIRAAEAGLLRECKGVGVVPNVTPHELVADVIQMNRTFDHWAHNVGDTGGMGKSALVKTFMKDVIASMTGIVVRASSASQFEKGTAYFVWKRIFESVFFVYDTRKKESGRGGTTSVVSQEVEEGVVCCSLGFAVYAGKSENEAREIIPMLAEGAKLLGGALPTSTAAKMAMIVKGFAHLQWLASTGGKIAVLDKPATDDAVLCDAAFLAATIYFRGLGDDFSYAALMCQLLVSRRLTGSVAVKVMGVFGAIIGPALGLASISEFCVRECNRVADLSEEGACYVNFVNGFAYGSKGEIKLALAMFARAANGFLKLREYDMWSMCSTGTGILLLENGSATSAFESAKRALAKAEEQGHGPACNNQLSGVIQFSKFMTEDDMSLALETRERLVASQKFQVQFTGGASLEPSLRWQVGQCNADEMVRAMMAIDAKWANTWVLYQTVCFIVISYLEAVDWAVAAGKDTLGGLQLSELMTKVVEKDIRFVEGLAKVHILVRPWAFVLRGAVLRRKGNFSRARR</sequence>